<dbReference type="EMBL" id="OU963868">
    <property type="protein sequence ID" value="CAH0393073.1"/>
    <property type="molecule type" value="Genomic_DNA"/>
</dbReference>
<keyword evidence="3 5" id="KW-1133">Transmembrane helix</keyword>
<evidence type="ECO:0000256" key="2">
    <source>
        <dbReference type="ARBA" id="ARBA00022692"/>
    </source>
</evidence>
<gene>
    <name evidence="6" type="ORF">BEMITA_LOCUS11518</name>
</gene>
<keyword evidence="7" id="KW-1185">Reference proteome</keyword>
<dbReference type="PANTHER" id="PTHR14856:SF9">
    <property type="entry name" value="PQ-LOOP REPEAT-CONTAINING PROTEIN 1"/>
    <property type="match status" value="1"/>
</dbReference>
<dbReference type="GO" id="GO:0005768">
    <property type="term" value="C:endosome"/>
    <property type="evidence" value="ECO:0007669"/>
    <property type="project" value="TreeGrafter"/>
</dbReference>
<feature type="transmembrane region" description="Helical" evidence="5">
    <location>
        <begin position="77"/>
        <end position="99"/>
    </location>
</feature>
<reference evidence="6" key="1">
    <citation type="submission" date="2021-12" db="EMBL/GenBank/DDBJ databases">
        <authorList>
            <person name="King R."/>
        </authorList>
    </citation>
    <scope>NUCLEOTIDE SEQUENCE</scope>
</reference>
<dbReference type="GO" id="GO:0005802">
    <property type="term" value="C:trans-Golgi network"/>
    <property type="evidence" value="ECO:0007669"/>
    <property type="project" value="TreeGrafter"/>
</dbReference>
<evidence type="ECO:0000256" key="5">
    <source>
        <dbReference type="SAM" id="Phobius"/>
    </source>
</evidence>
<dbReference type="GO" id="GO:0045332">
    <property type="term" value="P:phospholipid translocation"/>
    <property type="evidence" value="ECO:0007669"/>
    <property type="project" value="TreeGrafter"/>
</dbReference>
<accession>A0A9P0AK83</accession>
<evidence type="ECO:0000313" key="7">
    <source>
        <dbReference type="Proteomes" id="UP001152759"/>
    </source>
</evidence>
<keyword evidence="2 5" id="KW-0812">Transmembrane</keyword>
<evidence type="ECO:0000256" key="4">
    <source>
        <dbReference type="ARBA" id="ARBA00023136"/>
    </source>
</evidence>
<feature type="transmembrane region" description="Helical" evidence="5">
    <location>
        <begin position="50"/>
        <end position="71"/>
    </location>
</feature>
<keyword evidence="4 5" id="KW-0472">Membrane</keyword>
<evidence type="ECO:0000256" key="3">
    <source>
        <dbReference type="ARBA" id="ARBA00022989"/>
    </source>
</evidence>
<dbReference type="InterPro" id="IPR052241">
    <property type="entry name" value="SLC66/Scramblase_ANY1"/>
</dbReference>
<dbReference type="SMART" id="SM00679">
    <property type="entry name" value="CTNS"/>
    <property type="match status" value="1"/>
</dbReference>
<dbReference type="AlphaFoldDB" id="A0A9P0AK83"/>
<proteinExistence type="predicted"/>
<dbReference type="GO" id="GO:0016020">
    <property type="term" value="C:membrane"/>
    <property type="evidence" value="ECO:0007669"/>
    <property type="project" value="UniProtKB-SubCell"/>
</dbReference>
<feature type="transmembrane region" description="Helical" evidence="5">
    <location>
        <begin position="6"/>
        <end position="29"/>
    </location>
</feature>
<dbReference type="PANTHER" id="PTHR14856">
    <property type="entry name" value="PQ-LOOP REPEAT-CONTAINING PROTEIN 1-LIKE PROTEIN"/>
    <property type="match status" value="1"/>
</dbReference>
<dbReference type="Pfam" id="PF04193">
    <property type="entry name" value="PQ-loop"/>
    <property type="match status" value="1"/>
</dbReference>
<dbReference type="FunFam" id="1.20.1280.290:FF:000005">
    <property type="entry name" value="PQ-loop repeat-containing protein 1"/>
    <property type="match status" value="1"/>
</dbReference>
<evidence type="ECO:0000256" key="1">
    <source>
        <dbReference type="ARBA" id="ARBA00004141"/>
    </source>
</evidence>
<dbReference type="GO" id="GO:0042147">
    <property type="term" value="P:retrograde transport, endosome to Golgi"/>
    <property type="evidence" value="ECO:0007669"/>
    <property type="project" value="TreeGrafter"/>
</dbReference>
<sequence>MNISFSLITFICIHSTVFVEVLGFLAVFTEACLGVPQLVKNLRQRSTEGMSVYMVLMWTAGDAFKTVYFIVREAPLQFWLCGALQVIIDLTILGQVYWYRNSIPSFRYGRAD</sequence>
<evidence type="ECO:0000313" key="6">
    <source>
        <dbReference type="EMBL" id="CAH0393073.1"/>
    </source>
</evidence>
<dbReference type="Gene3D" id="1.20.1280.290">
    <property type="match status" value="1"/>
</dbReference>
<name>A0A9P0AK83_BEMTA</name>
<protein>
    <recommendedName>
        <fullName evidence="8">PQ-loop repeat-containing protein</fullName>
    </recommendedName>
</protein>
<organism evidence="6 7">
    <name type="scientific">Bemisia tabaci</name>
    <name type="common">Sweetpotato whitefly</name>
    <name type="synonym">Aleurodes tabaci</name>
    <dbReference type="NCBI Taxonomy" id="7038"/>
    <lineage>
        <taxon>Eukaryota</taxon>
        <taxon>Metazoa</taxon>
        <taxon>Ecdysozoa</taxon>
        <taxon>Arthropoda</taxon>
        <taxon>Hexapoda</taxon>
        <taxon>Insecta</taxon>
        <taxon>Pterygota</taxon>
        <taxon>Neoptera</taxon>
        <taxon>Paraneoptera</taxon>
        <taxon>Hemiptera</taxon>
        <taxon>Sternorrhyncha</taxon>
        <taxon>Aleyrodoidea</taxon>
        <taxon>Aleyrodidae</taxon>
        <taxon>Aleyrodinae</taxon>
        <taxon>Bemisia</taxon>
    </lineage>
</organism>
<comment type="subcellular location">
    <subcellularLocation>
        <location evidence="1">Membrane</location>
        <topology evidence="1">Multi-pass membrane protein</topology>
    </subcellularLocation>
</comment>
<dbReference type="GO" id="GO:0005829">
    <property type="term" value="C:cytosol"/>
    <property type="evidence" value="ECO:0007669"/>
    <property type="project" value="GOC"/>
</dbReference>
<dbReference type="InterPro" id="IPR006603">
    <property type="entry name" value="PQ-loop_rpt"/>
</dbReference>
<dbReference type="Proteomes" id="UP001152759">
    <property type="component" value="Chromosome 7"/>
</dbReference>
<evidence type="ECO:0008006" key="8">
    <source>
        <dbReference type="Google" id="ProtNLM"/>
    </source>
</evidence>